<evidence type="ECO:0000313" key="8">
    <source>
        <dbReference type="Proteomes" id="UP000288859"/>
    </source>
</evidence>
<evidence type="ECO:0000256" key="4">
    <source>
        <dbReference type="ARBA" id="ARBA00023239"/>
    </source>
</evidence>
<dbReference type="Gene3D" id="3.90.1590.10">
    <property type="entry name" value="glutathione-dependent formaldehyde- activating enzyme (gfa)"/>
    <property type="match status" value="1"/>
</dbReference>
<dbReference type="SUPFAM" id="SSF51316">
    <property type="entry name" value="Mss4-like"/>
    <property type="match status" value="1"/>
</dbReference>
<dbReference type="PROSITE" id="PS51891">
    <property type="entry name" value="CENP_V_GFA"/>
    <property type="match status" value="1"/>
</dbReference>
<dbReference type="PANTHER" id="PTHR33337:SF33">
    <property type="entry name" value="CENP-V_GFA DOMAIN-CONTAINING PROTEIN"/>
    <property type="match status" value="1"/>
</dbReference>
<dbReference type="VEuPathDB" id="FungiDB:PV10_07555"/>
<comment type="similarity">
    <text evidence="1">Belongs to the Gfa family.</text>
</comment>
<dbReference type="Pfam" id="PF04828">
    <property type="entry name" value="GFA"/>
    <property type="match status" value="1"/>
</dbReference>
<evidence type="ECO:0000256" key="3">
    <source>
        <dbReference type="ARBA" id="ARBA00022833"/>
    </source>
</evidence>
<dbReference type="GO" id="GO:0046872">
    <property type="term" value="F:metal ion binding"/>
    <property type="evidence" value="ECO:0007669"/>
    <property type="project" value="UniProtKB-KW"/>
</dbReference>
<comment type="caution">
    <text evidence="7">The sequence shown here is derived from an EMBL/GenBank/DDBJ whole genome shotgun (WGS) entry which is preliminary data.</text>
</comment>
<keyword evidence="3" id="KW-0862">Zinc</keyword>
<proteinExistence type="inferred from homology"/>
<evidence type="ECO:0000256" key="1">
    <source>
        <dbReference type="ARBA" id="ARBA00005495"/>
    </source>
</evidence>
<dbReference type="GO" id="GO:0016846">
    <property type="term" value="F:carbon-sulfur lyase activity"/>
    <property type="evidence" value="ECO:0007669"/>
    <property type="project" value="InterPro"/>
</dbReference>
<evidence type="ECO:0000313" key="7">
    <source>
        <dbReference type="EMBL" id="RVX73845.1"/>
    </source>
</evidence>
<dbReference type="AlphaFoldDB" id="A0A438NDW3"/>
<dbReference type="OrthoDB" id="4112487at2759"/>
<dbReference type="EMBL" id="NAJM01000006">
    <property type="protein sequence ID" value="RVX73845.1"/>
    <property type="molecule type" value="Genomic_DNA"/>
</dbReference>
<sequence length="171" mass="18878">MTSLKSSNSAPFSPMTGGCYCGLITYTLTASPIFVNCCHCRNCQKLSGSAFAINIMVEAANVRVTSDTQPREIHDQDSKDSEAARCPRDKCGTLLWATHPHLTNKIIFLRAGTLDQNDEIVPDAHFFLRSKHPWVTVPAGAVQFDGVPGKDDPPIWDADTKRRMERATQVE</sequence>
<evidence type="ECO:0000259" key="6">
    <source>
        <dbReference type="PROSITE" id="PS51891"/>
    </source>
</evidence>
<feature type="domain" description="CENP-V/GFA" evidence="6">
    <location>
        <begin position="15"/>
        <end position="145"/>
    </location>
</feature>
<dbReference type="InterPro" id="IPR011057">
    <property type="entry name" value="Mss4-like_sf"/>
</dbReference>
<reference evidence="7 8" key="1">
    <citation type="submission" date="2017-03" db="EMBL/GenBank/DDBJ databases">
        <title>Genomes of endolithic fungi from Antarctica.</title>
        <authorList>
            <person name="Coleine C."/>
            <person name="Masonjones S."/>
            <person name="Stajich J.E."/>
        </authorList>
    </citation>
    <scope>NUCLEOTIDE SEQUENCE [LARGE SCALE GENOMIC DNA]</scope>
    <source>
        <strain evidence="7 8">CCFEE 6314</strain>
    </source>
</reference>
<evidence type="ECO:0000256" key="5">
    <source>
        <dbReference type="SAM" id="MobiDB-lite"/>
    </source>
</evidence>
<dbReference type="InterPro" id="IPR006913">
    <property type="entry name" value="CENP-V/GFA"/>
</dbReference>
<accession>A0A438NDW3</accession>
<evidence type="ECO:0000256" key="2">
    <source>
        <dbReference type="ARBA" id="ARBA00022723"/>
    </source>
</evidence>
<dbReference type="PANTHER" id="PTHR33337">
    <property type="entry name" value="GFA DOMAIN-CONTAINING PROTEIN"/>
    <property type="match status" value="1"/>
</dbReference>
<protein>
    <recommendedName>
        <fullName evidence="6">CENP-V/GFA domain-containing protein</fullName>
    </recommendedName>
</protein>
<dbReference type="Proteomes" id="UP000288859">
    <property type="component" value="Unassembled WGS sequence"/>
</dbReference>
<keyword evidence="4" id="KW-0456">Lyase</keyword>
<feature type="compositionally biased region" description="Basic and acidic residues" evidence="5">
    <location>
        <begin position="148"/>
        <end position="171"/>
    </location>
</feature>
<keyword evidence="2" id="KW-0479">Metal-binding</keyword>
<organism evidence="7 8">
    <name type="scientific">Exophiala mesophila</name>
    <name type="common">Black yeast-like fungus</name>
    <dbReference type="NCBI Taxonomy" id="212818"/>
    <lineage>
        <taxon>Eukaryota</taxon>
        <taxon>Fungi</taxon>
        <taxon>Dikarya</taxon>
        <taxon>Ascomycota</taxon>
        <taxon>Pezizomycotina</taxon>
        <taxon>Eurotiomycetes</taxon>
        <taxon>Chaetothyriomycetidae</taxon>
        <taxon>Chaetothyriales</taxon>
        <taxon>Herpotrichiellaceae</taxon>
        <taxon>Exophiala</taxon>
    </lineage>
</organism>
<dbReference type="PROSITE" id="PS51257">
    <property type="entry name" value="PROKAR_LIPOPROTEIN"/>
    <property type="match status" value="1"/>
</dbReference>
<feature type="region of interest" description="Disordered" evidence="5">
    <location>
        <begin position="147"/>
        <end position="171"/>
    </location>
</feature>
<name>A0A438NDW3_EXOME</name>
<gene>
    <name evidence="7" type="ORF">B0A52_02735</name>
</gene>